<dbReference type="RefSeq" id="WP_204958752.1">
    <property type="nucleotide sequence ID" value="NZ_JAFEUO010000003.1"/>
</dbReference>
<organism evidence="2 3">
    <name type="scientific">Micromonospora humidisoli</name>
    <dbReference type="NCBI Taxonomy" id="2807622"/>
    <lineage>
        <taxon>Bacteria</taxon>
        <taxon>Bacillati</taxon>
        <taxon>Actinomycetota</taxon>
        <taxon>Actinomycetes</taxon>
        <taxon>Micromonosporales</taxon>
        <taxon>Micromonosporaceae</taxon>
        <taxon>Micromonospora</taxon>
    </lineage>
</organism>
<feature type="domain" description="HTH cro/C1-type" evidence="1">
    <location>
        <begin position="41"/>
        <end position="74"/>
    </location>
</feature>
<dbReference type="InterPro" id="IPR001387">
    <property type="entry name" value="Cro/C1-type_HTH"/>
</dbReference>
<evidence type="ECO:0000313" key="3">
    <source>
        <dbReference type="Proteomes" id="UP000809587"/>
    </source>
</evidence>
<evidence type="ECO:0000313" key="2">
    <source>
        <dbReference type="EMBL" id="MBM7083613.1"/>
    </source>
</evidence>
<name>A0ABS2JD02_9ACTN</name>
<dbReference type="InterPro" id="IPR010982">
    <property type="entry name" value="Lambda_DNA-bd_dom_sf"/>
</dbReference>
<dbReference type="EMBL" id="JAFEUO010000003">
    <property type="protein sequence ID" value="MBM7083613.1"/>
    <property type="molecule type" value="Genomic_DNA"/>
</dbReference>
<dbReference type="PROSITE" id="PS50943">
    <property type="entry name" value="HTH_CROC1"/>
    <property type="match status" value="1"/>
</dbReference>
<proteinExistence type="predicted"/>
<dbReference type="Proteomes" id="UP000809587">
    <property type="component" value="Unassembled WGS sequence"/>
</dbReference>
<accession>A0ABS2JD02</accession>
<dbReference type="SUPFAM" id="SSF47413">
    <property type="entry name" value="lambda repressor-like DNA-binding domains"/>
    <property type="match status" value="1"/>
</dbReference>
<keyword evidence="3" id="KW-1185">Reference proteome</keyword>
<protein>
    <submittedName>
        <fullName evidence="2">Helix-turn-helix domain-containing protein</fullName>
    </submittedName>
</protein>
<comment type="caution">
    <text evidence="2">The sequence shown here is derived from an EMBL/GenBank/DDBJ whole genome shotgun (WGS) entry which is preliminary data.</text>
</comment>
<evidence type="ECO:0000259" key="1">
    <source>
        <dbReference type="PROSITE" id="PS50943"/>
    </source>
</evidence>
<dbReference type="Gene3D" id="1.10.260.40">
    <property type="entry name" value="lambda repressor-like DNA-binding domains"/>
    <property type="match status" value="1"/>
</dbReference>
<reference evidence="2 3" key="1">
    <citation type="submission" date="2021-02" db="EMBL/GenBank/DDBJ databases">
        <authorList>
            <person name="Lee D.-H."/>
        </authorList>
    </citation>
    <scope>NUCLEOTIDE SEQUENCE [LARGE SCALE GENOMIC DNA]</scope>
    <source>
        <strain evidence="2 3">MMS20-R2-29</strain>
    </source>
</reference>
<dbReference type="SMART" id="SM00530">
    <property type="entry name" value="HTH_XRE"/>
    <property type="match status" value="1"/>
</dbReference>
<gene>
    <name evidence="2" type="ORF">JQN84_13915</name>
</gene>
<sequence>MTEPISAAISAAIAAARTAHGGTRDDVAAAARAAGAPATFTAAALRNLEIGRRSPSVDDLLWLAAALNVPVRQLLAEHADLFGHEAYRPPECGAVEDATRSAVEDLGELTGRQEALAQLAYSLAADIDGEGDRRQPAQLARALTDTLDQLWQLKPAPTEEEDGLGAE</sequence>